<evidence type="ECO:0000259" key="8">
    <source>
        <dbReference type="Pfam" id="PF20981"/>
    </source>
</evidence>
<organism evidence="9 10">
    <name type="scientific">Maylandia zebra</name>
    <name type="common">zebra mbuna</name>
    <dbReference type="NCBI Taxonomy" id="106582"/>
    <lineage>
        <taxon>Eukaryota</taxon>
        <taxon>Metazoa</taxon>
        <taxon>Chordata</taxon>
        <taxon>Craniata</taxon>
        <taxon>Vertebrata</taxon>
        <taxon>Euteleostomi</taxon>
        <taxon>Actinopterygii</taxon>
        <taxon>Neopterygii</taxon>
        <taxon>Teleostei</taxon>
        <taxon>Neoteleostei</taxon>
        <taxon>Acanthomorphata</taxon>
        <taxon>Ovalentaria</taxon>
        <taxon>Cichlomorphae</taxon>
        <taxon>Cichliformes</taxon>
        <taxon>Cichlidae</taxon>
        <taxon>African cichlids</taxon>
        <taxon>Pseudocrenilabrinae</taxon>
        <taxon>Haplochromini</taxon>
        <taxon>Maylandia</taxon>
        <taxon>Maylandia zebra complex</taxon>
    </lineage>
</organism>
<evidence type="ECO:0000256" key="5">
    <source>
        <dbReference type="ARBA" id="ARBA00047009"/>
    </source>
</evidence>
<dbReference type="CDD" id="cd13778">
    <property type="entry name" value="Aar2_C"/>
    <property type="match status" value="1"/>
</dbReference>
<accession>A0A3P9CVF3</accession>
<evidence type="ECO:0000256" key="4">
    <source>
        <dbReference type="ARBA" id="ARBA00030625"/>
    </source>
</evidence>
<dbReference type="Gene3D" id="1.25.40.550">
    <property type="entry name" value="Aar2, C-terminal domain-like"/>
    <property type="match status" value="1"/>
</dbReference>
<evidence type="ECO:0000256" key="6">
    <source>
        <dbReference type="SAM" id="MobiDB-lite"/>
    </source>
</evidence>
<evidence type="ECO:0000313" key="10">
    <source>
        <dbReference type="Proteomes" id="UP000265160"/>
    </source>
</evidence>
<dbReference type="Pfam" id="PF05282">
    <property type="entry name" value="AAR2"/>
    <property type="match status" value="1"/>
</dbReference>
<dbReference type="InterPro" id="IPR007946">
    <property type="entry name" value="AAR2"/>
</dbReference>
<reference evidence="9" key="1">
    <citation type="submission" date="2025-08" db="UniProtKB">
        <authorList>
            <consortium name="Ensembl"/>
        </authorList>
    </citation>
    <scope>IDENTIFICATION</scope>
</reference>
<dbReference type="CDD" id="cd13777">
    <property type="entry name" value="Aar2_N"/>
    <property type="match status" value="1"/>
</dbReference>
<feature type="domain" description="AAR2 C-terminal" evidence="7">
    <location>
        <begin position="107"/>
        <end position="172"/>
    </location>
</feature>
<protein>
    <recommendedName>
        <fullName evidence="3">Protein AAR2 homolog</fullName>
    </recommendedName>
    <alternativeName>
        <fullName evidence="4">AAR2 splicing factor homolog</fullName>
    </alternativeName>
</protein>
<feature type="domain" description="AAR2 N-terminal" evidence="8">
    <location>
        <begin position="7"/>
        <end position="45"/>
    </location>
</feature>
<dbReference type="InterPro" id="IPR038514">
    <property type="entry name" value="AAR2_C_sf"/>
</dbReference>
<dbReference type="InterPro" id="IPR033647">
    <property type="entry name" value="Aar2_N"/>
</dbReference>
<name>A0A3P9CVF3_9CICH</name>
<comment type="subunit">
    <text evidence="5">Interacts with PRPF8 (via RNase H homology domain). Component of a U5 snRNP complex that contains PRPF8.</text>
</comment>
<dbReference type="PANTHER" id="PTHR12689:SF4">
    <property type="entry name" value="PROTEIN AAR2 HOMOLOG"/>
    <property type="match status" value="1"/>
</dbReference>
<dbReference type="Ensembl" id="ENSMZET00005026640.1">
    <property type="protein sequence ID" value="ENSMZEP00005025806.1"/>
    <property type="gene ID" value="ENSMZEG00005015310.1"/>
</dbReference>
<dbReference type="Gene3D" id="2.60.34.20">
    <property type="match status" value="1"/>
</dbReference>
<dbReference type="Pfam" id="PF20981">
    <property type="entry name" value="AAR2_1st"/>
    <property type="match status" value="1"/>
</dbReference>
<comment type="similarity">
    <text evidence="2">Belongs to the AAR2 family.</text>
</comment>
<evidence type="ECO:0000259" key="7">
    <source>
        <dbReference type="Pfam" id="PF05282"/>
    </source>
</evidence>
<evidence type="ECO:0000256" key="1">
    <source>
        <dbReference type="ARBA" id="ARBA00003708"/>
    </source>
</evidence>
<dbReference type="GO" id="GO:0000244">
    <property type="term" value="P:spliceosomal tri-snRNP complex assembly"/>
    <property type="evidence" value="ECO:0007669"/>
    <property type="project" value="TreeGrafter"/>
</dbReference>
<proteinExistence type="inferred from homology"/>
<feature type="region of interest" description="Disordered" evidence="6">
    <location>
        <begin position="82"/>
        <end position="101"/>
    </location>
</feature>
<evidence type="ECO:0000256" key="2">
    <source>
        <dbReference type="ARBA" id="ARBA00006281"/>
    </source>
</evidence>
<dbReference type="Proteomes" id="UP000265160">
    <property type="component" value="Unplaced"/>
</dbReference>
<reference evidence="9" key="2">
    <citation type="submission" date="2025-09" db="UniProtKB">
        <authorList>
            <consortium name="Ensembl"/>
        </authorList>
    </citation>
    <scope>IDENTIFICATION</scope>
</reference>
<dbReference type="PANTHER" id="PTHR12689">
    <property type="entry name" value="A1 CISTRON SPLICING FACTOR AAR2-RELATED"/>
    <property type="match status" value="1"/>
</dbReference>
<dbReference type="InterPro" id="IPR033648">
    <property type="entry name" value="AAR2_C"/>
</dbReference>
<dbReference type="InterPro" id="IPR038516">
    <property type="entry name" value="AAR2_N_sf"/>
</dbReference>
<keyword evidence="10" id="KW-1185">Reference proteome</keyword>
<sequence length="248" mass="27447">MASSSSEGATLVLLGVPQGTELGIDCKSWQVGPRFRGVKMIPPGLTSSTTARQLWRTNWPEDRPLPLSQTREIILATGRQGRRSGLLSSRMKRSSQDETKGGTELRFLSSPKKTYPPGATPAEITKCSMDLSYALETVLEEEPHAGGELQFAFVCFPLKCVRGLRAWKCLLRKDLYLGLIAVLYHPAGEIPPDFLLTLYLKTTSLPPRFFPVAIGPAHLTKKFRWDFDSDLDDCEPVVVELPEGVTVD</sequence>
<evidence type="ECO:0000256" key="3">
    <source>
        <dbReference type="ARBA" id="ARBA00016372"/>
    </source>
</evidence>
<comment type="function">
    <text evidence="1">Component of the U5 snRNP complex that is required for spliceosome assembly and for pre-mRNA splicing.</text>
</comment>
<dbReference type="AlphaFoldDB" id="A0A3P9CVF3"/>
<dbReference type="GeneTree" id="ENSGT00390000007796"/>
<evidence type="ECO:0000313" key="9">
    <source>
        <dbReference type="Ensembl" id="ENSMZEP00005025806.1"/>
    </source>
</evidence>